<evidence type="ECO:0000313" key="6">
    <source>
        <dbReference type="Proteomes" id="UP000256519"/>
    </source>
</evidence>
<dbReference type="Proteomes" id="UP000256519">
    <property type="component" value="Unassembled WGS sequence"/>
</dbReference>
<dbReference type="InterPro" id="IPR001046">
    <property type="entry name" value="NRAMP_fam"/>
</dbReference>
<dbReference type="PANTHER" id="PTHR11706">
    <property type="entry name" value="SOLUTE CARRIER PROTEIN FAMILY 11 MEMBER"/>
    <property type="match status" value="1"/>
</dbReference>
<evidence type="ECO:0000256" key="3">
    <source>
        <dbReference type="ARBA" id="ARBA00022989"/>
    </source>
</evidence>
<accession>A0A1I2Z8G4</accession>
<keyword evidence="4" id="KW-0472">Membrane</keyword>
<reference evidence="5 6" key="1">
    <citation type="journal article" date="2018" name="Appl. Environ. Microbiol.">
        <title>Antimicrobial susceptibility testing and tentative epidemiological cut-off values of five Bacillus species relevant for use as animal feed additives or for plant protection.</title>
        <authorList>
            <person name="Agerso Y."/>
            <person name="Stuer-Lauridsen B."/>
            <person name="Bjerre K."/>
            <person name="Jensen M.G."/>
            <person name="Johansen E."/>
            <person name="Bennedsen M."/>
            <person name="Brockmann E."/>
            <person name="Nielsen B."/>
        </authorList>
    </citation>
    <scope>NUCLEOTIDE SEQUENCE [LARGE SCALE GENOMIC DNA]</scope>
    <source>
        <strain evidence="5 6">CHCC20162</strain>
    </source>
</reference>
<protein>
    <submittedName>
        <fullName evidence="5">Divalent metal cation transporter</fullName>
    </submittedName>
</protein>
<sequence>MILEPIKKSTPQQKLSAAPKVNWTLMLGAAFLMATSAIGPGFLTQTTVFTQNLAASFGFVILISIILDIFAQTNVWRIIAVSEKRGQEIANMVFPGLGYVLAILIVIGGLAFNIGNIAGAGLGLNAITGISPTAGAAISAVIAVLIFVVKEAGKAMDRFTQIAGFVMIGLMLYVAATTSPPVGEAVVKTFAPDKIDIIAIVTLVGGTVGGYITFAGGHRLLDAGVKGIDSLPQVTKSSVTGILITSVMRIALFLAVLGVVSKGLQIDPANPPASVFQLAAGNVGYKIFGIVMWSAAITSVVGAAYTSVSFIQTFSEKLNKNSNWIIIGFIIISTLSFVLIGKPVKVLLLVGAINGLILPIALGTLLVAAYKKSIVGEYKHPLWLTISGVLVVIVMALMGGYTLMDQLPQLFK</sequence>
<evidence type="ECO:0000313" key="5">
    <source>
        <dbReference type="EMBL" id="RDZ18011.1"/>
    </source>
</evidence>
<name>A0A1I2Z8G4_PRIMG</name>
<keyword evidence="3" id="KW-1133">Transmembrane helix</keyword>
<comment type="subcellular location">
    <subcellularLocation>
        <location evidence="1">Membrane</location>
        <topology evidence="1">Multi-pass membrane protein</topology>
    </subcellularLocation>
</comment>
<evidence type="ECO:0000256" key="2">
    <source>
        <dbReference type="ARBA" id="ARBA00022692"/>
    </source>
</evidence>
<proteinExistence type="predicted"/>
<evidence type="ECO:0000256" key="1">
    <source>
        <dbReference type="ARBA" id="ARBA00004141"/>
    </source>
</evidence>
<dbReference type="GO" id="GO:0005886">
    <property type="term" value="C:plasma membrane"/>
    <property type="evidence" value="ECO:0007669"/>
    <property type="project" value="TreeGrafter"/>
</dbReference>
<evidence type="ECO:0000256" key="4">
    <source>
        <dbReference type="ARBA" id="ARBA00023136"/>
    </source>
</evidence>
<dbReference type="Pfam" id="PF01566">
    <property type="entry name" value="Nramp"/>
    <property type="match status" value="1"/>
</dbReference>
<comment type="caution">
    <text evidence="5">The sequence shown here is derived from an EMBL/GenBank/DDBJ whole genome shotgun (WGS) entry which is preliminary data.</text>
</comment>
<dbReference type="AlphaFoldDB" id="A0A1I2Z8G4"/>
<dbReference type="EMBL" id="PQWM01000006">
    <property type="protein sequence ID" value="RDZ18011.1"/>
    <property type="molecule type" value="Genomic_DNA"/>
</dbReference>
<gene>
    <name evidence="5" type="ORF">C3744_03780</name>
</gene>
<dbReference type="RefSeq" id="WP_045295487.1">
    <property type="nucleotide sequence ID" value="NZ_CP058255.1"/>
</dbReference>
<dbReference type="GO" id="GO:0034755">
    <property type="term" value="P:iron ion transmembrane transport"/>
    <property type="evidence" value="ECO:0007669"/>
    <property type="project" value="TreeGrafter"/>
</dbReference>
<dbReference type="GO" id="GO:0005384">
    <property type="term" value="F:manganese ion transmembrane transporter activity"/>
    <property type="evidence" value="ECO:0007669"/>
    <property type="project" value="TreeGrafter"/>
</dbReference>
<organism evidence="5 6">
    <name type="scientific">Priestia megaterium</name>
    <name type="common">Bacillus megaterium</name>
    <dbReference type="NCBI Taxonomy" id="1404"/>
    <lineage>
        <taxon>Bacteria</taxon>
        <taxon>Bacillati</taxon>
        <taxon>Bacillota</taxon>
        <taxon>Bacilli</taxon>
        <taxon>Bacillales</taxon>
        <taxon>Bacillaceae</taxon>
        <taxon>Priestia</taxon>
    </lineage>
</organism>
<keyword evidence="2" id="KW-0812">Transmembrane</keyword>
<dbReference type="GO" id="GO:0015086">
    <property type="term" value="F:cadmium ion transmembrane transporter activity"/>
    <property type="evidence" value="ECO:0007669"/>
    <property type="project" value="TreeGrafter"/>
</dbReference>
<dbReference type="PANTHER" id="PTHR11706:SF2">
    <property type="entry name" value="TRANSPORTER PROTEIN"/>
    <property type="match status" value="1"/>
</dbReference>